<dbReference type="Pfam" id="PF03632">
    <property type="entry name" value="Glyco_hydro_65m"/>
    <property type="match status" value="1"/>
</dbReference>
<keyword evidence="4" id="KW-1185">Reference proteome</keyword>
<evidence type="ECO:0000313" key="4">
    <source>
        <dbReference type="Proteomes" id="UP000199537"/>
    </source>
</evidence>
<feature type="domain" description="Glycoside hydrolase family 65 central catalytic" evidence="1">
    <location>
        <begin position="323"/>
        <end position="543"/>
    </location>
</feature>
<evidence type="ECO:0000259" key="2">
    <source>
        <dbReference type="Pfam" id="PF03636"/>
    </source>
</evidence>
<dbReference type="InterPro" id="IPR011013">
    <property type="entry name" value="Gal_mutarotase_sf_dom"/>
</dbReference>
<sequence>MKTITSWMRKNFGLLAGILLSINLPYALYAQAENPWIWQLQADQPESSHYYGITVANGVLGIVSAADPLSVKEIVLNGAYDQYGRGRVSNLLKTFSFANVDLTINGQQVTAQQISHFHQTLDMYRAVFTSSFDVGNQAHVTCSWRALRQLPYNMLVTVDIQAKQPITISAASVIEAPDMLRHVQQFYEDIASPRGPLHVLFSTASSPTGKLSVAAATCFLFDEARDQQPQVTHEMWDNNRHLMRFSKSLQSGETYTFSIAGATISSAQSADPANEAERLTIFEALQSRKELIDAHNKAWQQLWQSDIRIEGDDTTQRDIHSMLYHLYSFVREGSGYSLSPMGLSGLGYNGHVFWDADLWMYPVLLQLHPEIARSLIEYRIHRLPQAIANAYAHGYQGAMYPWESAASGEEETPVWALSGPFEHHITACVAIAIWQYFCVTHDTAWLRNEAYPVLKATADFWVSRVQKTTDGYHIRNVVAADEWAENVDDDAFTNGAAIENLRDAIRAAQIIGAEPDPHWQEVADHIVILHFPDGVIREHATYHGEQIKQADVNLLAYPLGLIRDTLQIKKDLGYYEPRIGAGPAMSYAMLGLLYERLGYPDKAYALFKRGYVPNELPPFGVLAETAGGTNPYFATGAGGILQCVLNGFGGLQITENGIMQLKTRLPARWKSLTITGVGMDKKNFTISNK</sequence>
<dbReference type="Proteomes" id="UP000199537">
    <property type="component" value="Unassembled WGS sequence"/>
</dbReference>
<dbReference type="PANTHER" id="PTHR11051">
    <property type="entry name" value="GLYCOSYL HYDROLASE-RELATED"/>
    <property type="match status" value="1"/>
</dbReference>
<dbReference type="InterPro" id="IPR012341">
    <property type="entry name" value="6hp_glycosidase-like_sf"/>
</dbReference>
<dbReference type="InterPro" id="IPR005195">
    <property type="entry name" value="Glyco_hydro_65_M"/>
</dbReference>
<evidence type="ECO:0000259" key="1">
    <source>
        <dbReference type="Pfam" id="PF03632"/>
    </source>
</evidence>
<dbReference type="GO" id="GO:0004553">
    <property type="term" value="F:hydrolase activity, hydrolyzing O-glycosyl compounds"/>
    <property type="evidence" value="ECO:0007669"/>
    <property type="project" value="TreeGrafter"/>
</dbReference>
<feature type="domain" description="Glycoside hydrolase family 65 N-terminal" evidence="2">
    <location>
        <begin position="54"/>
        <end position="258"/>
    </location>
</feature>
<reference evidence="4" key="1">
    <citation type="submission" date="2016-10" db="EMBL/GenBank/DDBJ databases">
        <authorList>
            <person name="Varghese N."/>
            <person name="Submissions S."/>
        </authorList>
    </citation>
    <scope>NUCLEOTIDE SEQUENCE [LARGE SCALE GENOMIC DNA]</scope>
    <source>
        <strain evidence="4">DSM 14807</strain>
    </source>
</reference>
<gene>
    <name evidence="3" type="ORF">SAMN05660895_0969</name>
</gene>
<dbReference type="SUPFAM" id="SSF48208">
    <property type="entry name" value="Six-hairpin glycosidases"/>
    <property type="match status" value="1"/>
</dbReference>
<dbReference type="STRING" id="1393122.SAMN05660895_0969"/>
<protein>
    <submittedName>
        <fullName evidence="3">Trehalose and maltose hydrolase (Possible phosphorylase)</fullName>
    </submittedName>
</protein>
<accession>A0A1I7N933</accession>
<keyword evidence="3" id="KW-0378">Hydrolase</keyword>
<dbReference type="Gene3D" id="2.70.98.40">
    <property type="entry name" value="Glycoside hydrolase, family 65, N-terminal domain"/>
    <property type="match status" value="1"/>
</dbReference>
<dbReference type="Gene3D" id="1.50.10.10">
    <property type="match status" value="1"/>
</dbReference>
<dbReference type="PANTHER" id="PTHR11051:SF8">
    <property type="entry name" value="PROTEIN-GLUCOSYLGALACTOSYLHYDROXYLYSINE GLUCOSIDASE"/>
    <property type="match status" value="1"/>
</dbReference>
<dbReference type="InterPro" id="IPR008928">
    <property type="entry name" value="6-hairpin_glycosidase_sf"/>
</dbReference>
<dbReference type="GO" id="GO:0005975">
    <property type="term" value="P:carbohydrate metabolic process"/>
    <property type="evidence" value="ECO:0007669"/>
    <property type="project" value="InterPro"/>
</dbReference>
<dbReference type="GO" id="GO:0030246">
    <property type="term" value="F:carbohydrate binding"/>
    <property type="evidence" value="ECO:0007669"/>
    <property type="project" value="InterPro"/>
</dbReference>
<dbReference type="InterPro" id="IPR005196">
    <property type="entry name" value="Glyco_hydro_65_N"/>
</dbReference>
<dbReference type="Pfam" id="PF03636">
    <property type="entry name" value="Glyco_hydro_65N"/>
    <property type="match status" value="1"/>
</dbReference>
<organism evidence="3 4">
    <name type="scientific">Thermoflavifilum thermophilum</name>
    <dbReference type="NCBI Taxonomy" id="1393122"/>
    <lineage>
        <taxon>Bacteria</taxon>
        <taxon>Pseudomonadati</taxon>
        <taxon>Bacteroidota</taxon>
        <taxon>Chitinophagia</taxon>
        <taxon>Chitinophagales</taxon>
        <taxon>Chitinophagaceae</taxon>
        <taxon>Thermoflavifilum</taxon>
    </lineage>
</organism>
<name>A0A1I7N933_9BACT</name>
<evidence type="ECO:0000313" key="3">
    <source>
        <dbReference type="EMBL" id="SFV31066.1"/>
    </source>
</evidence>
<dbReference type="GO" id="GO:0016757">
    <property type="term" value="F:glycosyltransferase activity"/>
    <property type="evidence" value="ECO:0007669"/>
    <property type="project" value="UniProtKB-ARBA"/>
</dbReference>
<dbReference type="SUPFAM" id="SSF74650">
    <property type="entry name" value="Galactose mutarotase-like"/>
    <property type="match status" value="1"/>
</dbReference>
<proteinExistence type="predicted"/>
<dbReference type="EMBL" id="FPCJ01000001">
    <property type="protein sequence ID" value="SFV31066.1"/>
    <property type="molecule type" value="Genomic_DNA"/>
</dbReference>
<dbReference type="AlphaFoldDB" id="A0A1I7N933"/>
<dbReference type="InterPro" id="IPR037018">
    <property type="entry name" value="GH65_N"/>
</dbReference>